<feature type="region of interest" description="Disordered" evidence="1">
    <location>
        <begin position="36"/>
        <end position="133"/>
    </location>
</feature>
<reference evidence="3 4" key="1">
    <citation type="journal article" date="2016" name="Fungal Biol.">
        <title>The genome of Xylona heveae provides a window into fungal endophytism.</title>
        <authorList>
            <person name="Gazis R."/>
            <person name="Kuo A."/>
            <person name="Riley R."/>
            <person name="LaButti K."/>
            <person name="Lipzen A."/>
            <person name="Lin J."/>
            <person name="Amirebrahimi M."/>
            <person name="Hesse C.N."/>
            <person name="Spatafora J.W."/>
            <person name="Henrissat B."/>
            <person name="Hainaut M."/>
            <person name="Grigoriev I.V."/>
            <person name="Hibbett D.S."/>
        </authorList>
    </citation>
    <scope>NUCLEOTIDE SEQUENCE [LARGE SCALE GENOMIC DNA]</scope>
    <source>
        <strain evidence="3 4">TC161</strain>
    </source>
</reference>
<dbReference type="OMA" id="KAGHECP"/>
<dbReference type="PANTHER" id="PTHR40020:SF1">
    <property type="entry name" value="CYTOCHROME C OXIDASE ASSEMBLY FACTOR 2"/>
    <property type="match status" value="1"/>
</dbReference>
<accession>A0A165HCU0</accession>
<evidence type="ECO:0000256" key="1">
    <source>
        <dbReference type="SAM" id="MobiDB-lite"/>
    </source>
</evidence>
<dbReference type="PANTHER" id="PTHR40020">
    <property type="entry name" value="CYTOCHROME C OXIDASE ASSEMBLY FACTOR 2"/>
    <property type="match status" value="1"/>
</dbReference>
<feature type="compositionally biased region" description="Polar residues" evidence="1">
    <location>
        <begin position="65"/>
        <end position="78"/>
    </location>
</feature>
<keyword evidence="3" id="KW-0808">Transferase</keyword>
<evidence type="ECO:0000256" key="2">
    <source>
        <dbReference type="SAM" id="SignalP"/>
    </source>
</evidence>
<feature type="signal peptide" evidence="2">
    <location>
        <begin position="1"/>
        <end position="28"/>
    </location>
</feature>
<feature type="chain" id="PRO_5007858602" evidence="2">
    <location>
        <begin position="29"/>
        <end position="133"/>
    </location>
</feature>
<dbReference type="GO" id="GO:0005759">
    <property type="term" value="C:mitochondrial matrix"/>
    <property type="evidence" value="ECO:0007669"/>
    <property type="project" value="TreeGrafter"/>
</dbReference>
<keyword evidence="4" id="KW-1185">Reference proteome</keyword>
<dbReference type="GeneID" id="28894061"/>
<evidence type="ECO:0000313" key="3">
    <source>
        <dbReference type="EMBL" id="KZF23315.1"/>
    </source>
</evidence>
<evidence type="ECO:0000313" key="4">
    <source>
        <dbReference type="Proteomes" id="UP000076632"/>
    </source>
</evidence>
<keyword evidence="2" id="KW-0732">Signal</keyword>
<sequence length="133" mass="14513">MPPHLHPRSRMTTSLFTTTLLASFAVVGLPHILPCPAGPRTSFADGEMNVNGQKRRRRKSMSPADENTQSEPSSSDNLDGNMEAVSFQPRGRECPVPKPRGLVGEILGFKSTGKETSLPPVEITSRRVSRSED</sequence>
<dbReference type="EMBL" id="KV407457">
    <property type="protein sequence ID" value="KZF23315.1"/>
    <property type="molecule type" value="Genomic_DNA"/>
</dbReference>
<dbReference type="OrthoDB" id="5410040at2759"/>
<dbReference type="InParanoid" id="A0A165HCU0"/>
<name>A0A165HCU0_XYLHT</name>
<dbReference type="RefSeq" id="XP_018188870.1">
    <property type="nucleotide sequence ID" value="XM_018328924.1"/>
</dbReference>
<organism evidence="3 4">
    <name type="scientific">Xylona heveae (strain CBS 132557 / TC161)</name>
    <dbReference type="NCBI Taxonomy" id="1328760"/>
    <lineage>
        <taxon>Eukaryota</taxon>
        <taxon>Fungi</taxon>
        <taxon>Dikarya</taxon>
        <taxon>Ascomycota</taxon>
        <taxon>Pezizomycotina</taxon>
        <taxon>Xylonomycetes</taxon>
        <taxon>Xylonales</taxon>
        <taxon>Xylonaceae</taxon>
        <taxon>Xylona</taxon>
    </lineage>
</organism>
<dbReference type="GO" id="GO:0016757">
    <property type="term" value="F:glycosyltransferase activity"/>
    <property type="evidence" value="ECO:0007669"/>
    <property type="project" value="UniProtKB-KW"/>
</dbReference>
<gene>
    <name evidence="3" type="ORF">L228DRAFT_108159</name>
</gene>
<dbReference type="AlphaFoldDB" id="A0A165HCU0"/>
<proteinExistence type="predicted"/>
<dbReference type="GO" id="GO:0033617">
    <property type="term" value="P:mitochondrial respiratory chain complex IV assembly"/>
    <property type="evidence" value="ECO:0007669"/>
    <property type="project" value="TreeGrafter"/>
</dbReference>
<keyword evidence="3" id="KW-0328">Glycosyltransferase</keyword>
<protein>
    <submittedName>
        <fullName evidence="3">Putative alpha-1,3-mannosyltransferase</fullName>
    </submittedName>
</protein>
<dbReference type="Proteomes" id="UP000076632">
    <property type="component" value="Unassembled WGS sequence"/>
</dbReference>